<accession>A0ABD2N618</accession>
<reference evidence="2 3" key="1">
    <citation type="journal article" date="2021" name="BMC Biol.">
        <title>Horizontally acquired antibacterial genes associated with adaptive radiation of ladybird beetles.</title>
        <authorList>
            <person name="Li H.S."/>
            <person name="Tang X.F."/>
            <person name="Huang Y.H."/>
            <person name="Xu Z.Y."/>
            <person name="Chen M.L."/>
            <person name="Du X.Y."/>
            <person name="Qiu B.Y."/>
            <person name="Chen P.T."/>
            <person name="Zhang W."/>
            <person name="Slipinski A."/>
            <person name="Escalona H.E."/>
            <person name="Waterhouse R.M."/>
            <person name="Zwick A."/>
            <person name="Pang H."/>
        </authorList>
    </citation>
    <scope>NUCLEOTIDE SEQUENCE [LARGE SCALE GENOMIC DNA]</scope>
    <source>
        <strain evidence="2">SYSU2018</strain>
    </source>
</reference>
<name>A0ABD2N618_9CUCU</name>
<feature type="region of interest" description="Disordered" evidence="1">
    <location>
        <begin position="1"/>
        <end position="32"/>
    </location>
</feature>
<dbReference type="EMBL" id="JABFTP020000062">
    <property type="protein sequence ID" value="KAL3274004.1"/>
    <property type="molecule type" value="Genomic_DNA"/>
</dbReference>
<dbReference type="AlphaFoldDB" id="A0ABD2N618"/>
<keyword evidence="3" id="KW-1185">Reference proteome</keyword>
<organism evidence="2 3">
    <name type="scientific">Cryptolaemus montrouzieri</name>
    <dbReference type="NCBI Taxonomy" id="559131"/>
    <lineage>
        <taxon>Eukaryota</taxon>
        <taxon>Metazoa</taxon>
        <taxon>Ecdysozoa</taxon>
        <taxon>Arthropoda</taxon>
        <taxon>Hexapoda</taxon>
        <taxon>Insecta</taxon>
        <taxon>Pterygota</taxon>
        <taxon>Neoptera</taxon>
        <taxon>Endopterygota</taxon>
        <taxon>Coleoptera</taxon>
        <taxon>Polyphaga</taxon>
        <taxon>Cucujiformia</taxon>
        <taxon>Coccinelloidea</taxon>
        <taxon>Coccinellidae</taxon>
        <taxon>Scymninae</taxon>
        <taxon>Scymnini</taxon>
        <taxon>Cryptolaemus</taxon>
    </lineage>
</organism>
<comment type="caution">
    <text evidence="2">The sequence shown here is derived from an EMBL/GenBank/DDBJ whole genome shotgun (WGS) entry which is preliminary data.</text>
</comment>
<protein>
    <submittedName>
        <fullName evidence="2">Uncharacterized protein</fullName>
    </submittedName>
</protein>
<gene>
    <name evidence="2" type="ORF">HHI36_015422</name>
</gene>
<evidence type="ECO:0000256" key="1">
    <source>
        <dbReference type="SAM" id="MobiDB-lite"/>
    </source>
</evidence>
<evidence type="ECO:0000313" key="3">
    <source>
        <dbReference type="Proteomes" id="UP001516400"/>
    </source>
</evidence>
<sequence length="199" mass="23663">MNHSSWSWGAEERRDGMNAPRSPTGFERTPPGHWGWQNIDPFYEHPLHRGLRIRGALEHLERCVLVLISLKLKVSNLMYEGQERHRFGIGKKELRESTFRKWQDRWEEAQDAAWTRKLIKNLRNFTEKKFGEVGCVRWKNERRDLSLKFGKELNAENMIDTMLEAKEQWELVKSYVDSIMDRKTKGNEDNKRLGGFRSM</sequence>
<dbReference type="Proteomes" id="UP001516400">
    <property type="component" value="Unassembled WGS sequence"/>
</dbReference>
<proteinExistence type="predicted"/>
<evidence type="ECO:0000313" key="2">
    <source>
        <dbReference type="EMBL" id="KAL3274004.1"/>
    </source>
</evidence>